<evidence type="ECO:0000256" key="2">
    <source>
        <dbReference type="SAM" id="SignalP"/>
    </source>
</evidence>
<gene>
    <name evidence="3" type="ORF">BJ085DRAFT_28698</name>
</gene>
<organism evidence="3 4">
    <name type="scientific">Dimargaris cristalligena</name>
    <dbReference type="NCBI Taxonomy" id="215637"/>
    <lineage>
        <taxon>Eukaryota</taxon>
        <taxon>Fungi</taxon>
        <taxon>Fungi incertae sedis</taxon>
        <taxon>Zoopagomycota</taxon>
        <taxon>Kickxellomycotina</taxon>
        <taxon>Dimargaritomycetes</taxon>
        <taxon>Dimargaritales</taxon>
        <taxon>Dimargaritaceae</taxon>
        <taxon>Dimargaris</taxon>
    </lineage>
</organism>
<keyword evidence="2" id="KW-0732">Signal</keyword>
<evidence type="ECO:0000313" key="4">
    <source>
        <dbReference type="Proteomes" id="UP000268162"/>
    </source>
</evidence>
<feature type="chain" id="PRO_5020511935" evidence="2">
    <location>
        <begin position="23"/>
        <end position="124"/>
    </location>
</feature>
<feature type="signal peptide" evidence="2">
    <location>
        <begin position="1"/>
        <end position="22"/>
    </location>
</feature>
<evidence type="ECO:0000313" key="3">
    <source>
        <dbReference type="EMBL" id="RKP38173.1"/>
    </source>
</evidence>
<accession>A0A4P9ZX12</accession>
<proteinExistence type="predicted"/>
<protein>
    <submittedName>
        <fullName evidence="3">Uncharacterized protein</fullName>
    </submittedName>
</protein>
<dbReference type="EMBL" id="ML002397">
    <property type="protein sequence ID" value="RKP38173.1"/>
    <property type="molecule type" value="Genomic_DNA"/>
</dbReference>
<sequence>MYIIHSIPAMLALATCFMNSGASLPQDLSSGSFTAARLHRRTPAFRAFARTVRTGSAQFAAKQTKTPKPDNAAKNAIDTLNNVHGLTSKIPDAESAAVSVKPPAKPNLPNIKDASKVQAALHKP</sequence>
<reference evidence="4" key="1">
    <citation type="journal article" date="2018" name="Nat. Microbiol.">
        <title>Leveraging single-cell genomics to expand the fungal tree of life.</title>
        <authorList>
            <person name="Ahrendt S.R."/>
            <person name="Quandt C.A."/>
            <person name="Ciobanu D."/>
            <person name="Clum A."/>
            <person name="Salamov A."/>
            <person name="Andreopoulos B."/>
            <person name="Cheng J.F."/>
            <person name="Woyke T."/>
            <person name="Pelin A."/>
            <person name="Henrissat B."/>
            <person name="Reynolds N.K."/>
            <person name="Benny G.L."/>
            <person name="Smith M.E."/>
            <person name="James T.Y."/>
            <person name="Grigoriev I.V."/>
        </authorList>
    </citation>
    <scope>NUCLEOTIDE SEQUENCE [LARGE SCALE GENOMIC DNA]</scope>
    <source>
        <strain evidence="4">RSA 468</strain>
    </source>
</reference>
<keyword evidence="4" id="KW-1185">Reference proteome</keyword>
<evidence type="ECO:0000256" key="1">
    <source>
        <dbReference type="SAM" id="MobiDB-lite"/>
    </source>
</evidence>
<dbReference type="AlphaFoldDB" id="A0A4P9ZX12"/>
<dbReference type="Proteomes" id="UP000268162">
    <property type="component" value="Unassembled WGS sequence"/>
</dbReference>
<name>A0A4P9ZX12_9FUNG</name>
<feature type="region of interest" description="Disordered" evidence="1">
    <location>
        <begin position="97"/>
        <end position="124"/>
    </location>
</feature>